<reference evidence="2" key="2">
    <citation type="submission" date="2020-09" db="EMBL/GenBank/DDBJ databases">
        <authorList>
            <person name="Sun Q."/>
            <person name="Zhou Y."/>
        </authorList>
    </citation>
    <scope>NUCLEOTIDE SEQUENCE</scope>
    <source>
        <strain evidence="2">CGMCC 4.3508</strain>
    </source>
</reference>
<evidence type="ECO:0000313" key="2">
    <source>
        <dbReference type="EMBL" id="GGK91607.1"/>
    </source>
</evidence>
<name>A0A917R6S9_9NOCA</name>
<dbReference type="RefSeq" id="WP_058855684.1">
    <property type="nucleotide sequence ID" value="NZ_BMMH01000001.1"/>
</dbReference>
<dbReference type="Proteomes" id="UP000638263">
    <property type="component" value="Unassembled WGS sequence"/>
</dbReference>
<protein>
    <recommendedName>
        <fullName evidence="4">Copper chaperone PCu(A)C</fullName>
    </recommendedName>
</protein>
<evidence type="ECO:0008006" key="4">
    <source>
        <dbReference type="Google" id="ProtNLM"/>
    </source>
</evidence>
<evidence type="ECO:0000256" key="1">
    <source>
        <dbReference type="SAM" id="MobiDB-lite"/>
    </source>
</evidence>
<dbReference type="AlphaFoldDB" id="A0A917R6S9"/>
<dbReference type="PANTHER" id="PTHR36302:SF1">
    <property type="entry name" value="COPPER CHAPERONE PCU(A)C"/>
    <property type="match status" value="1"/>
</dbReference>
<dbReference type="SUPFAM" id="SSF110087">
    <property type="entry name" value="DR1885-like metal-binding protein"/>
    <property type="match status" value="1"/>
</dbReference>
<feature type="region of interest" description="Disordered" evidence="1">
    <location>
        <begin position="166"/>
        <end position="185"/>
    </location>
</feature>
<accession>A0A917R6S9</accession>
<dbReference type="InterPro" id="IPR058248">
    <property type="entry name" value="Lxx211020-like"/>
</dbReference>
<organism evidence="2 3">
    <name type="scientific">Nocardia jinanensis</name>
    <dbReference type="NCBI Taxonomy" id="382504"/>
    <lineage>
        <taxon>Bacteria</taxon>
        <taxon>Bacillati</taxon>
        <taxon>Actinomycetota</taxon>
        <taxon>Actinomycetes</taxon>
        <taxon>Mycobacteriales</taxon>
        <taxon>Nocardiaceae</taxon>
        <taxon>Nocardia</taxon>
    </lineage>
</organism>
<dbReference type="InterPro" id="IPR007410">
    <property type="entry name" value="LpqE-like"/>
</dbReference>
<proteinExistence type="predicted"/>
<dbReference type="EMBL" id="BMMH01000001">
    <property type="protein sequence ID" value="GGK91607.1"/>
    <property type="molecule type" value="Genomic_DNA"/>
</dbReference>
<dbReference type="Pfam" id="PF04314">
    <property type="entry name" value="PCuAC"/>
    <property type="match status" value="1"/>
</dbReference>
<gene>
    <name evidence="2" type="ORF">GCM10011588_02480</name>
</gene>
<dbReference type="InterPro" id="IPR036182">
    <property type="entry name" value="PCuAC_sf"/>
</dbReference>
<dbReference type="PANTHER" id="PTHR36302">
    <property type="entry name" value="BLR7088 PROTEIN"/>
    <property type="match status" value="1"/>
</dbReference>
<dbReference type="Gene3D" id="2.60.40.1890">
    <property type="entry name" value="PCu(A)C copper chaperone"/>
    <property type="match status" value="1"/>
</dbReference>
<dbReference type="PROSITE" id="PS51257">
    <property type="entry name" value="PROKAR_LIPOPROTEIN"/>
    <property type="match status" value="1"/>
</dbReference>
<comment type="caution">
    <text evidence="2">The sequence shown here is derived from an EMBL/GenBank/DDBJ whole genome shotgun (WGS) entry which is preliminary data.</text>
</comment>
<evidence type="ECO:0000313" key="3">
    <source>
        <dbReference type="Proteomes" id="UP000638263"/>
    </source>
</evidence>
<reference evidence="2" key="1">
    <citation type="journal article" date="2014" name="Int. J. Syst. Evol. Microbiol.">
        <title>Complete genome sequence of Corynebacterium casei LMG S-19264T (=DSM 44701T), isolated from a smear-ripened cheese.</title>
        <authorList>
            <consortium name="US DOE Joint Genome Institute (JGI-PGF)"/>
            <person name="Walter F."/>
            <person name="Albersmeier A."/>
            <person name="Kalinowski J."/>
            <person name="Ruckert C."/>
        </authorList>
    </citation>
    <scope>NUCLEOTIDE SEQUENCE</scope>
    <source>
        <strain evidence="2">CGMCC 4.3508</strain>
    </source>
</reference>
<sequence length="185" mass="19083">MPFRPPADRKGAATNRIRRVIAVAATAPLLAVACSAEEETPTTAADSVTITDQWAKAADGGMSAAFGELNNSGDREVTVISASSPVSATVELHEVTTDGGGAPFMRPKAGGFVIPARGELSLTPGGEHIMFIDLRGALRTGTDAPVTLNFSDGSTTTFTAQVRDFAGNQEDYRPDGGAQPPAHGD</sequence>
<keyword evidence="3" id="KW-1185">Reference proteome</keyword>